<dbReference type="Pfam" id="PF16363">
    <property type="entry name" value="GDP_Man_Dehyd"/>
    <property type="match status" value="1"/>
</dbReference>
<dbReference type="UniPathway" id="UPA00214"/>
<evidence type="ECO:0000313" key="10">
    <source>
        <dbReference type="EMBL" id="KOO24969.1"/>
    </source>
</evidence>
<dbReference type="GO" id="GO:0006012">
    <property type="term" value="P:galactose metabolic process"/>
    <property type="evidence" value="ECO:0007669"/>
    <property type="project" value="UniProtKB-UniPathway"/>
</dbReference>
<evidence type="ECO:0000313" key="11">
    <source>
        <dbReference type="Proteomes" id="UP000037460"/>
    </source>
</evidence>
<gene>
    <name evidence="10" type="ORF">Ctob_002446</name>
</gene>
<dbReference type="NCBIfam" id="TIGR01179">
    <property type="entry name" value="galE"/>
    <property type="match status" value="1"/>
</dbReference>
<dbReference type="PANTHER" id="PTHR43725">
    <property type="entry name" value="UDP-GLUCOSE 4-EPIMERASE"/>
    <property type="match status" value="1"/>
</dbReference>
<evidence type="ECO:0000256" key="2">
    <source>
        <dbReference type="ARBA" id="ARBA00001911"/>
    </source>
</evidence>
<comment type="pathway">
    <text evidence="3 7">Carbohydrate metabolism; galactose metabolism.</text>
</comment>
<dbReference type="InterPro" id="IPR005886">
    <property type="entry name" value="UDP_G4E"/>
</dbReference>
<dbReference type="InterPro" id="IPR016040">
    <property type="entry name" value="NAD(P)-bd_dom"/>
</dbReference>
<dbReference type="CDD" id="cd05247">
    <property type="entry name" value="UDP_G4E_1_SDR_e"/>
    <property type="match status" value="1"/>
</dbReference>
<evidence type="ECO:0000256" key="8">
    <source>
        <dbReference type="SAM" id="SignalP"/>
    </source>
</evidence>
<dbReference type="Proteomes" id="UP000037460">
    <property type="component" value="Unassembled WGS sequence"/>
</dbReference>
<feature type="signal peptide" evidence="8">
    <location>
        <begin position="1"/>
        <end position="16"/>
    </location>
</feature>
<evidence type="ECO:0000259" key="9">
    <source>
        <dbReference type="Pfam" id="PF16363"/>
    </source>
</evidence>
<comment type="cofactor">
    <cofactor evidence="2 7">
        <name>NAD(+)</name>
        <dbReference type="ChEBI" id="CHEBI:57540"/>
    </cofactor>
</comment>
<dbReference type="EC" id="5.1.3.2" evidence="4 7"/>
<evidence type="ECO:0000256" key="4">
    <source>
        <dbReference type="ARBA" id="ARBA00013189"/>
    </source>
</evidence>
<feature type="domain" description="NAD(P)-binding" evidence="9">
    <location>
        <begin position="44"/>
        <end position="363"/>
    </location>
</feature>
<proteinExistence type="inferred from homology"/>
<dbReference type="PRINTS" id="PR01713">
    <property type="entry name" value="NUCEPIMERASE"/>
</dbReference>
<evidence type="ECO:0000256" key="6">
    <source>
        <dbReference type="ARBA" id="ARBA00023235"/>
    </source>
</evidence>
<dbReference type="AlphaFoldDB" id="A0A0M0JEH0"/>
<comment type="caution">
    <text evidence="10">The sequence shown here is derived from an EMBL/GenBank/DDBJ whole genome shotgun (WGS) entry which is preliminary data.</text>
</comment>
<dbReference type="InterPro" id="IPR036291">
    <property type="entry name" value="NAD(P)-bd_dom_sf"/>
</dbReference>
<dbReference type="SUPFAM" id="SSF51735">
    <property type="entry name" value="NAD(P)-binding Rossmann-fold domains"/>
    <property type="match status" value="1"/>
</dbReference>
<keyword evidence="5 7" id="KW-0520">NAD</keyword>
<evidence type="ECO:0000256" key="3">
    <source>
        <dbReference type="ARBA" id="ARBA00004947"/>
    </source>
</evidence>
<dbReference type="NCBIfam" id="NF007956">
    <property type="entry name" value="PRK10675.1"/>
    <property type="match status" value="1"/>
</dbReference>
<accession>A0A0M0JEH0</accession>
<dbReference type="PANTHER" id="PTHR43725:SF47">
    <property type="entry name" value="UDP-GLUCOSE 4-EPIMERASE"/>
    <property type="match status" value="1"/>
</dbReference>
<evidence type="ECO:0000256" key="5">
    <source>
        <dbReference type="ARBA" id="ARBA00023027"/>
    </source>
</evidence>
<keyword evidence="11" id="KW-1185">Reference proteome</keyword>
<comment type="catalytic activity">
    <reaction evidence="1 7">
        <text>UDP-alpha-D-glucose = UDP-alpha-D-galactose</text>
        <dbReference type="Rhea" id="RHEA:22168"/>
        <dbReference type="ChEBI" id="CHEBI:58885"/>
        <dbReference type="ChEBI" id="CHEBI:66914"/>
        <dbReference type="EC" id="5.1.3.2"/>
    </reaction>
</comment>
<comment type="subunit">
    <text evidence="7">Homodimer.</text>
</comment>
<name>A0A0M0JEH0_9EUKA</name>
<comment type="similarity">
    <text evidence="7">Belongs to the NAD(P)-dependent epimerase/dehydratase family.</text>
</comment>
<dbReference type="Gene3D" id="3.40.50.720">
    <property type="entry name" value="NAD(P)-binding Rossmann-like Domain"/>
    <property type="match status" value="1"/>
</dbReference>
<keyword evidence="6 7" id="KW-0413">Isomerase</keyword>
<feature type="chain" id="PRO_5005601827" description="UDP-glucose 4-epimerase" evidence="8">
    <location>
        <begin position="17"/>
        <end position="396"/>
    </location>
</feature>
<dbReference type="GO" id="GO:0005829">
    <property type="term" value="C:cytosol"/>
    <property type="evidence" value="ECO:0007669"/>
    <property type="project" value="TreeGrafter"/>
</dbReference>
<evidence type="ECO:0000256" key="7">
    <source>
        <dbReference type="RuleBase" id="RU366046"/>
    </source>
</evidence>
<reference evidence="11" key="1">
    <citation type="journal article" date="2015" name="PLoS Genet.">
        <title>Genome Sequence and Transcriptome Analyses of Chrysochromulina tobin: Metabolic Tools for Enhanced Algal Fitness in the Prominent Order Prymnesiales (Haptophyceae).</title>
        <authorList>
            <person name="Hovde B.T."/>
            <person name="Deodato C.R."/>
            <person name="Hunsperger H.M."/>
            <person name="Ryken S.A."/>
            <person name="Yost W."/>
            <person name="Jha R.K."/>
            <person name="Patterson J."/>
            <person name="Monnat R.J. Jr."/>
            <person name="Barlow S.B."/>
            <person name="Starkenburg S.R."/>
            <person name="Cattolico R.A."/>
        </authorList>
    </citation>
    <scope>NUCLEOTIDE SEQUENCE</scope>
    <source>
        <strain evidence="11">CCMP291</strain>
    </source>
</reference>
<sequence>MTGLAVLAFIVASVTPSANFAASKIVRRDTLLRLSGGAAQQTVLVTGGVGYIGSHTVLELLNAGYDVVVADNLCNSNIECLHRVQVLAGRDVEFYQVDIREKAGLAAVFAKHKIDAVIHFAGLKAVGESVAKPLLYYQVNVEGTLNLVEVMNEAGCHNIVFSSSATVYGDPASVPVTEDFPTGPTNPYGQSKLMNEIILGDVAASDKRWNVCLLRYFNPVGAHPSGQIGEDPKGIPNNLMPFIQQVAVGKRPKLSVFGSDYPTADGTGVRDYIHVVDLAKGHLAALKKLETAPGKVVYNLGTGTGYSVLDMVKAYSKACGRDLPYELTARRPGDVAVVYADPSFATKELGWRAELGMEQMCADSWRWISSNPDGFATTVPNAEKATAAAKPVRVGG</sequence>
<dbReference type="EMBL" id="JWZX01003033">
    <property type="protein sequence ID" value="KOO24969.1"/>
    <property type="molecule type" value="Genomic_DNA"/>
</dbReference>
<dbReference type="GO" id="GO:0003978">
    <property type="term" value="F:UDP-glucose 4-epimerase activity"/>
    <property type="evidence" value="ECO:0007669"/>
    <property type="project" value="UniProtKB-UniRule"/>
</dbReference>
<keyword evidence="7" id="KW-0119">Carbohydrate metabolism</keyword>
<dbReference type="OrthoDB" id="9402762at2759"/>
<evidence type="ECO:0000256" key="1">
    <source>
        <dbReference type="ARBA" id="ARBA00000083"/>
    </source>
</evidence>
<dbReference type="Gene3D" id="3.90.25.10">
    <property type="entry name" value="UDP-galactose 4-epimerase, domain 1"/>
    <property type="match status" value="1"/>
</dbReference>
<protein>
    <recommendedName>
        <fullName evidence="4 7">UDP-glucose 4-epimerase</fullName>
        <ecNumber evidence="4 7">5.1.3.2</ecNumber>
    </recommendedName>
</protein>
<keyword evidence="8" id="KW-0732">Signal</keyword>
<organism evidence="10 11">
    <name type="scientific">Chrysochromulina tobinii</name>
    <dbReference type="NCBI Taxonomy" id="1460289"/>
    <lineage>
        <taxon>Eukaryota</taxon>
        <taxon>Haptista</taxon>
        <taxon>Haptophyta</taxon>
        <taxon>Prymnesiophyceae</taxon>
        <taxon>Prymnesiales</taxon>
        <taxon>Chrysochromulinaceae</taxon>
        <taxon>Chrysochromulina</taxon>
    </lineage>
</organism>